<evidence type="ECO:0000256" key="1">
    <source>
        <dbReference type="ARBA" id="ARBA00023163"/>
    </source>
</evidence>
<dbReference type="GO" id="GO:0006355">
    <property type="term" value="P:regulation of DNA-templated transcription"/>
    <property type="evidence" value="ECO:0007669"/>
    <property type="project" value="InterPro"/>
</dbReference>
<organism evidence="3">
    <name type="scientific">bioreactor metagenome</name>
    <dbReference type="NCBI Taxonomy" id="1076179"/>
    <lineage>
        <taxon>unclassified sequences</taxon>
        <taxon>metagenomes</taxon>
        <taxon>ecological metagenomes</taxon>
    </lineage>
</organism>
<gene>
    <name evidence="3" type="ORF">SDC9_109818</name>
</gene>
<dbReference type="InterPro" id="IPR007759">
    <property type="entry name" value="Asxl_HARE-HTH"/>
</dbReference>
<sequence>MTLKEAILKSLEEVKTSMYYMDVFEHISKNHYFDFKGAKTPSDSVASTLGDFIRKSDTRVKRVKNANKMYVYYLAKFEETLDLDSITSESQTKIIKTVKDIRPNTYEERDLHKLLSSFLKNNDTYSKTIFHEQSNRNDEHQKWIHPDMVGIKFLKLQNPASQAFLKTLNKVDTFKLSSYEIKREINTDYELKKYFFQAVSNSSWANFGYLVALEINENLMDEIERLNLSFGIGIIQLKPNPYESKILFQSRNRDLEFKTIDKLCKIHKEFVRFIEQVEKILNANERYVSSTEKELDEFCDEYFSTDTEFEQYCVEKHIPIEIRND</sequence>
<feature type="domain" description="HTH HARE-type" evidence="2">
    <location>
        <begin position="1"/>
        <end position="77"/>
    </location>
</feature>
<comment type="caution">
    <text evidence="3">The sequence shown here is derived from an EMBL/GenBank/DDBJ whole genome shotgun (WGS) entry which is preliminary data.</text>
</comment>
<dbReference type="PROSITE" id="PS51913">
    <property type="entry name" value="HTH_HARE"/>
    <property type="match status" value="1"/>
</dbReference>
<evidence type="ECO:0000313" key="3">
    <source>
        <dbReference type="EMBL" id="MPM62940.1"/>
    </source>
</evidence>
<protein>
    <recommendedName>
        <fullName evidence="2">HTH HARE-type domain-containing protein</fullName>
    </recommendedName>
</protein>
<accession>A0A645BBV3</accession>
<dbReference type="EMBL" id="VSSQ01019132">
    <property type="protein sequence ID" value="MPM62940.1"/>
    <property type="molecule type" value="Genomic_DNA"/>
</dbReference>
<keyword evidence="1" id="KW-0804">Transcription</keyword>
<name>A0A645BBV3_9ZZZZ</name>
<proteinExistence type="predicted"/>
<evidence type="ECO:0000259" key="2">
    <source>
        <dbReference type="PROSITE" id="PS51913"/>
    </source>
</evidence>
<reference evidence="3" key="1">
    <citation type="submission" date="2019-08" db="EMBL/GenBank/DDBJ databases">
        <authorList>
            <person name="Kucharzyk K."/>
            <person name="Murdoch R.W."/>
            <person name="Higgins S."/>
            <person name="Loffler F."/>
        </authorList>
    </citation>
    <scope>NUCLEOTIDE SEQUENCE</scope>
</reference>
<dbReference type="AlphaFoldDB" id="A0A645BBV3"/>